<sequence length="298" mass="32939">MSQGNNVFSGITQAQLTAVDNVLYETALSTLKARKLIKPITLQPYQTSYSYRTIKRYGQAHWVGENSNEQGTSGEDYDQEFRQISTYATGVSYTQDELLQSQAAGINLSTEQATTVGRAMGEFEEKAVWLGDKKKNIPGIVGIADKERTDKATATFEDMKPEDIYEYLRIQRNKLVTQPGMNGIKPLLVLPVYAATALTKRYSDYDARPLSQVLADAGWFSSIETVDMLEQATGASKGCGLMFDASSTTMNLLIGENLNAGPVVGPDEDFIYKIPYRARTGGVIVRQPYHVIQMNGLE</sequence>
<dbReference type="Gene3D" id="3.30.2400.30">
    <property type="match status" value="1"/>
</dbReference>
<dbReference type="InterPro" id="IPR020049">
    <property type="entry name" value="Major_capsid-like"/>
</dbReference>
<dbReference type="RefSeq" id="WP_130851529.1">
    <property type="nucleotide sequence ID" value="NZ_UYIG01000057.1"/>
</dbReference>
<evidence type="ECO:0000313" key="2">
    <source>
        <dbReference type="Proteomes" id="UP000289996"/>
    </source>
</evidence>
<organism evidence="1 2">
    <name type="scientific">Lactiplantibacillus mudanjiangensis</name>
    <dbReference type="NCBI Taxonomy" id="1296538"/>
    <lineage>
        <taxon>Bacteria</taxon>
        <taxon>Bacillati</taxon>
        <taxon>Bacillota</taxon>
        <taxon>Bacilli</taxon>
        <taxon>Lactobacillales</taxon>
        <taxon>Lactobacillaceae</taxon>
        <taxon>Lactiplantibacillus</taxon>
    </lineage>
</organism>
<protein>
    <submittedName>
        <fullName evidence="1">Uncharacterized protein</fullName>
    </submittedName>
</protein>
<name>A0A660DWS8_9LACO</name>
<accession>A0A660DWS8</accession>
<dbReference type="Pfam" id="PF09950">
    <property type="entry name" value="Major_capside"/>
    <property type="match status" value="1"/>
</dbReference>
<dbReference type="AlphaFoldDB" id="A0A660DWS8"/>
<proteinExistence type="predicted"/>
<reference evidence="1 2" key="1">
    <citation type="submission" date="2018-11" db="EMBL/GenBank/DDBJ databases">
        <authorList>
            <person name="Wuyts S."/>
        </authorList>
    </citation>
    <scope>NUCLEOTIDE SEQUENCE [LARGE SCALE GENOMIC DNA]</scope>
    <source>
        <strain evidence="1">Lactobacillus mudanjiangensis AMBF249</strain>
    </source>
</reference>
<evidence type="ECO:0000313" key="1">
    <source>
        <dbReference type="EMBL" id="VDG27815.1"/>
    </source>
</evidence>
<dbReference type="Proteomes" id="UP000289996">
    <property type="component" value="Unassembled WGS sequence"/>
</dbReference>
<gene>
    <name evidence="1" type="ORF">MUDAN_MDHGFNIF_02638</name>
</gene>
<dbReference type="EMBL" id="UYIG01000057">
    <property type="protein sequence ID" value="VDG27815.1"/>
    <property type="molecule type" value="Genomic_DNA"/>
</dbReference>
<keyword evidence="2" id="KW-1185">Reference proteome</keyword>
<dbReference type="PIRSF" id="PIRSF029202">
    <property type="entry name" value="UCP029202"/>
    <property type="match status" value="1"/>
</dbReference>
<dbReference type="OrthoDB" id="9811942at2"/>